<keyword evidence="1" id="KW-0732">Signal</keyword>
<accession>A0AAN6RES3</accession>
<gene>
    <name evidence="2" type="ORF">GRF29_154g1293409</name>
</gene>
<reference evidence="2 3" key="1">
    <citation type="submission" date="2021-02" db="EMBL/GenBank/DDBJ databases">
        <title>Genome assembly of Pseudopithomyces chartarum.</title>
        <authorList>
            <person name="Jauregui R."/>
            <person name="Singh J."/>
            <person name="Voisey C."/>
        </authorList>
    </citation>
    <scope>NUCLEOTIDE SEQUENCE [LARGE SCALE GENOMIC DNA]</scope>
    <source>
        <strain evidence="2 3">AGR01</strain>
    </source>
</reference>
<keyword evidence="3" id="KW-1185">Reference proteome</keyword>
<evidence type="ECO:0000313" key="3">
    <source>
        <dbReference type="Proteomes" id="UP001280581"/>
    </source>
</evidence>
<feature type="chain" id="PRO_5042979795" evidence="1">
    <location>
        <begin position="20"/>
        <end position="462"/>
    </location>
</feature>
<dbReference type="EMBL" id="WVTA01000013">
    <property type="protein sequence ID" value="KAK3202941.1"/>
    <property type="molecule type" value="Genomic_DNA"/>
</dbReference>
<feature type="signal peptide" evidence="1">
    <location>
        <begin position="1"/>
        <end position="19"/>
    </location>
</feature>
<sequence length="462" mass="48916">MIVWVRLLATVLLVPIVSSAPTNNVLTGTCAAVSVAPCVTKLRSYTSASAFCSSWLSIATQTSTVGTTSTTTNTATETSTSTTTTVTVPAETTVTVLAHGVSVIGHAVSETVIAHATTEWAPTPTVIAHVSFTTITTVLTSTICGNAKRGVATIPSVLQSFKSSIISSGCSCMSLSTPKTTVTTTSATTVLTTSTETKNVEATETTTPTVTSTWVTTSVPTLTTIVTPTTTLTPDAVTSTPVSTATQTATKTVRVGQAAVQLANPTPITPVNGNRLASGNYDDQTGWRINNIPFDVGLYGVNSRNLIVGINGWVSPGTTDSGTYVNQPLPNSAAGDPSFVAYWADLFITSGTPQGIYYEISGDEGHRTISIEYFMSFFQRSEAYTHFMITLFEDEIGRVVYSYFQTTSLKATTNQNYGTIGVQRPATGQQNQYSFNVQPREGLTIEWRPSTNRWAEIGTGTC</sequence>
<comment type="caution">
    <text evidence="2">The sequence shown here is derived from an EMBL/GenBank/DDBJ whole genome shotgun (WGS) entry which is preliminary data.</text>
</comment>
<dbReference type="Proteomes" id="UP001280581">
    <property type="component" value="Unassembled WGS sequence"/>
</dbReference>
<name>A0AAN6RES3_9PLEO</name>
<organism evidence="2 3">
    <name type="scientific">Pseudopithomyces chartarum</name>
    <dbReference type="NCBI Taxonomy" id="1892770"/>
    <lineage>
        <taxon>Eukaryota</taxon>
        <taxon>Fungi</taxon>
        <taxon>Dikarya</taxon>
        <taxon>Ascomycota</taxon>
        <taxon>Pezizomycotina</taxon>
        <taxon>Dothideomycetes</taxon>
        <taxon>Pleosporomycetidae</taxon>
        <taxon>Pleosporales</taxon>
        <taxon>Massarineae</taxon>
        <taxon>Didymosphaeriaceae</taxon>
        <taxon>Pseudopithomyces</taxon>
    </lineage>
</organism>
<evidence type="ECO:0000313" key="2">
    <source>
        <dbReference type="EMBL" id="KAK3202941.1"/>
    </source>
</evidence>
<proteinExistence type="predicted"/>
<evidence type="ECO:0000256" key="1">
    <source>
        <dbReference type="SAM" id="SignalP"/>
    </source>
</evidence>
<dbReference type="AlphaFoldDB" id="A0AAN6RES3"/>
<protein>
    <submittedName>
        <fullName evidence="2">Uncharacterized protein</fullName>
    </submittedName>
</protein>